<dbReference type="AlphaFoldDB" id="A0A0B2RBH7"/>
<dbReference type="EMBL" id="KN650673">
    <property type="protein sequence ID" value="KHN31751.1"/>
    <property type="molecule type" value="Genomic_DNA"/>
</dbReference>
<organism evidence="1">
    <name type="scientific">Glycine soja</name>
    <name type="common">Wild soybean</name>
    <dbReference type="NCBI Taxonomy" id="3848"/>
    <lineage>
        <taxon>Eukaryota</taxon>
        <taxon>Viridiplantae</taxon>
        <taxon>Streptophyta</taxon>
        <taxon>Embryophyta</taxon>
        <taxon>Tracheophyta</taxon>
        <taxon>Spermatophyta</taxon>
        <taxon>Magnoliopsida</taxon>
        <taxon>eudicotyledons</taxon>
        <taxon>Gunneridae</taxon>
        <taxon>Pentapetalae</taxon>
        <taxon>rosids</taxon>
        <taxon>fabids</taxon>
        <taxon>Fabales</taxon>
        <taxon>Fabaceae</taxon>
        <taxon>Papilionoideae</taxon>
        <taxon>50 kb inversion clade</taxon>
        <taxon>NPAAA clade</taxon>
        <taxon>indigoferoid/millettioid clade</taxon>
        <taxon>Phaseoleae</taxon>
        <taxon>Glycine</taxon>
        <taxon>Glycine subgen. Soja</taxon>
    </lineage>
</organism>
<accession>A0A0B2RBH7</accession>
<sequence>MASRRRRALSLSRATVETSLYKSMWSGNGETSCTLEVPSWSMTATSWVAQRPGTTACGWQLASPSKSWSS</sequence>
<dbReference type="Proteomes" id="UP000053555">
    <property type="component" value="Unassembled WGS sequence"/>
</dbReference>
<evidence type="ECO:0000313" key="1">
    <source>
        <dbReference type="EMBL" id="KHN31751.1"/>
    </source>
</evidence>
<protein>
    <submittedName>
        <fullName evidence="1">Uncharacterized protein</fullName>
    </submittedName>
</protein>
<proteinExistence type="predicted"/>
<gene>
    <name evidence="1" type="ORF">glysoja_049629</name>
</gene>
<reference evidence="1" key="1">
    <citation type="submission" date="2014-07" db="EMBL/GenBank/DDBJ databases">
        <title>Identification of a novel salt tolerance gene in wild soybean by whole-genome sequencing.</title>
        <authorList>
            <person name="Lam H.-M."/>
            <person name="Qi X."/>
            <person name="Li M.-W."/>
            <person name="Liu X."/>
            <person name="Xie M."/>
            <person name="Ni M."/>
            <person name="Xu X."/>
        </authorList>
    </citation>
    <scope>NUCLEOTIDE SEQUENCE [LARGE SCALE GENOMIC DNA]</scope>
    <source>
        <tissue evidence="1">Root</tissue>
    </source>
</reference>
<name>A0A0B2RBH7_GLYSO</name>